<name>A0A8T3C5T3_DENNO</name>
<dbReference type="InterPro" id="IPR026960">
    <property type="entry name" value="RVT-Znf"/>
</dbReference>
<dbReference type="SUPFAM" id="SSF53098">
    <property type="entry name" value="Ribonuclease H-like"/>
    <property type="match status" value="1"/>
</dbReference>
<dbReference type="InterPro" id="IPR036397">
    <property type="entry name" value="RNaseH_sf"/>
</dbReference>
<dbReference type="CDD" id="cd01650">
    <property type="entry name" value="RT_nLTR_like"/>
    <property type="match status" value="1"/>
</dbReference>
<proteinExistence type="predicted"/>
<dbReference type="PROSITE" id="PS50878">
    <property type="entry name" value="RT_POL"/>
    <property type="match status" value="1"/>
</dbReference>
<dbReference type="CDD" id="cd06222">
    <property type="entry name" value="RNase_H_like"/>
    <property type="match status" value="1"/>
</dbReference>
<dbReference type="Proteomes" id="UP000829196">
    <property type="component" value="Unassembled WGS sequence"/>
</dbReference>
<dbReference type="SMR" id="A0A8T3C5T3"/>
<dbReference type="InterPro" id="IPR044730">
    <property type="entry name" value="RNase_H-like_dom_plant"/>
</dbReference>
<dbReference type="GO" id="GO:0003676">
    <property type="term" value="F:nucleic acid binding"/>
    <property type="evidence" value="ECO:0007669"/>
    <property type="project" value="InterPro"/>
</dbReference>
<reference evidence="2" key="1">
    <citation type="journal article" date="2022" name="Front. Genet.">
        <title>Chromosome-Scale Assembly of the Dendrobium nobile Genome Provides Insights Into the Molecular Mechanism of the Biosynthesis of the Medicinal Active Ingredient of Dendrobium.</title>
        <authorList>
            <person name="Xu Q."/>
            <person name="Niu S.-C."/>
            <person name="Li K.-L."/>
            <person name="Zheng P.-J."/>
            <person name="Zhang X.-J."/>
            <person name="Jia Y."/>
            <person name="Liu Y."/>
            <person name="Niu Y.-X."/>
            <person name="Yu L.-H."/>
            <person name="Chen D.-F."/>
            <person name="Zhang G.-Q."/>
        </authorList>
    </citation>
    <scope>NUCLEOTIDE SEQUENCE</scope>
    <source>
        <tissue evidence="2">Leaf</tissue>
    </source>
</reference>
<dbReference type="InterPro" id="IPR000477">
    <property type="entry name" value="RT_dom"/>
</dbReference>
<evidence type="ECO:0000313" key="3">
    <source>
        <dbReference type="Proteomes" id="UP000829196"/>
    </source>
</evidence>
<dbReference type="GO" id="GO:0004523">
    <property type="term" value="F:RNA-DNA hybrid ribonuclease activity"/>
    <property type="evidence" value="ECO:0007669"/>
    <property type="project" value="InterPro"/>
</dbReference>
<accession>A0A8T3C5T3</accession>
<evidence type="ECO:0000259" key="1">
    <source>
        <dbReference type="PROSITE" id="PS50878"/>
    </source>
</evidence>
<dbReference type="Pfam" id="PF13966">
    <property type="entry name" value="zf-RVT"/>
    <property type="match status" value="1"/>
</dbReference>
<comment type="caution">
    <text evidence="2">The sequence shown here is derived from an EMBL/GenBank/DDBJ whole genome shotgun (WGS) entry which is preliminary data.</text>
</comment>
<feature type="domain" description="Reverse transcriptase" evidence="1">
    <location>
        <begin position="239"/>
        <end position="518"/>
    </location>
</feature>
<dbReference type="InterPro" id="IPR043502">
    <property type="entry name" value="DNA/RNA_pol_sf"/>
</dbReference>
<dbReference type="AlphaFoldDB" id="A0A8T3C5T3"/>
<keyword evidence="3" id="KW-1185">Reference proteome</keyword>
<protein>
    <recommendedName>
        <fullName evidence="1">Reverse transcriptase domain-containing protein</fullName>
    </recommendedName>
</protein>
<dbReference type="EMBL" id="JAGYWB010000002">
    <property type="protein sequence ID" value="KAI0529133.1"/>
    <property type="molecule type" value="Genomic_DNA"/>
</dbReference>
<dbReference type="Pfam" id="PF13456">
    <property type="entry name" value="RVT_3"/>
    <property type="match status" value="1"/>
</dbReference>
<dbReference type="PANTHER" id="PTHR33116:SF80">
    <property type="entry name" value="REVERSE TRANSCRIPTASE ZINC-BINDING DOMAIN-CONTAINING PROTEIN"/>
    <property type="match status" value="1"/>
</dbReference>
<dbReference type="InterPro" id="IPR002156">
    <property type="entry name" value="RNaseH_domain"/>
</dbReference>
<dbReference type="OrthoDB" id="668162at2759"/>
<evidence type="ECO:0000313" key="2">
    <source>
        <dbReference type="EMBL" id="KAI0529133.1"/>
    </source>
</evidence>
<dbReference type="SUPFAM" id="SSF56672">
    <property type="entry name" value="DNA/RNA polymerases"/>
    <property type="match status" value="1"/>
</dbReference>
<dbReference type="Gene3D" id="3.30.420.10">
    <property type="entry name" value="Ribonuclease H-like superfamily/Ribonuclease H"/>
    <property type="match status" value="1"/>
</dbReference>
<sequence length="1134" mass="130840">MWLLHNDFLNVVRSNWSSPLHPNDGIMGMHRLCMKLKRLKQMLRWWNKVVFKNLFKNILKAENDLNGIELDYINDHSNENLLKLNEAKVNLFKLQEMEEVYWRQKAAIKFTCEGNRNTKYFHALVNHKKVASHIHKMTKPNGEILCSPNLIYESGIEYFSKHFNKGFDSQLCFDTSIVPCLINIEDNNMLTALPTEKEIWDTMSNMNYDSVAGVDGFNTKFFQKTWCIIKEDLIDAVIDFFKGNPYPKFFSSTSIVLIPKKDGINFWDDFRPISLCSFFNKLNAKIIMGRLSLLLHKIISPVQTGFVKGRAIFDNILLAQELVHDIHRPITGGNMIIKIDITKAYDNINWDFLYKVLNCLGFSENFIKLIKNSINNCFFSIVINGSSHGYFKSTHGLRQGDPISPALFIISMEYLSRALNKLYVMYPSINYATYGGFPISHLSFADDFIIFTNGSIRRLKLLFKCLDKFQLLSGLTINKNKSGFITSKLVSAHRIARIHEIFGISHMSLPFTYLGTPLYKGKKKSFLFENIIDKLDKKLNNWAFNLLSYGGRLVLIKSVLAALPIYLLHTLNPPIAVCDKIDKRLNKFFWGAKQGKGVIHWGSWNKCCGSLMEGGLGCKTMVDMSKVFSYKLWFNFRTNKSLWAKFLHSKYCGGMHPSTCFPKRGDSPIWKRLCKIQRDMESLIQWGVGKGEVFFWQDQWLGKFSIDMLLNTRSISTLQVNHFIHDGLWNINLLKEHVPDFIINLITKIPLQCENHDSILFTNSHNGLFEAKEAWYCIKKNKTHNPFFSVIWHNSIPTTYAILVWRVISNFIPVDMNLMKKGIQLASKCHCCQHIETVNHVFANGPIAVSVWLYFEELFHFKFYHNFKSIIDIFKCWFSTNKGHVRNCLVSIIIWFLWKNRNEAKHDGIKMNASRIIRSICDKIQLLYESGMLKYINFKGCRHVLHAFNIMSKPGVQENRVCIIRWLKPDVDWIKINTDGSYNGKVAGCGGILRNHLGQVIKAFAGPVSGKSACVVELHGIIYGIKMCINLGYDRVWIEVDAMNILHYINSNFLFNAENYYLIRELKQDLDTITFNISHIHREGNGCADALATIGGQLREYVEFNSNDIPRIVNGLVRLDHSGLPYIKKYQGIK</sequence>
<dbReference type="Pfam" id="PF00078">
    <property type="entry name" value="RVT_1"/>
    <property type="match status" value="1"/>
</dbReference>
<organism evidence="2 3">
    <name type="scientific">Dendrobium nobile</name>
    <name type="common">Orchid</name>
    <dbReference type="NCBI Taxonomy" id="94219"/>
    <lineage>
        <taxon>Eukaryota</taxon>
        <taxon>Viridiplantae</taxon>
        <taxon>Streptophyta</taxon>
        <taxon>Embryophyta</taxon>
        <taxon>Tracheophyta</taxon>
        <taxon>Spermatophyta</taxon>
        <taxon>Magnoliopsida</taxon>
        <taxon>Liliopsida</taxon>
        <taxon>Asparagales</taxon>
        <taxon>Orchidaceae</taxon>
        <taxon>Epidendroideae</taxon>
        <taxon>Malaxideae</taxon>
        <taxon>Dendrobiinae</taxon>
        <taxon>Dendrobium</taxon>
    </lineage>
</organism>
<gene>
    <name evidence="2" type="ORF">KFK09_001680</name>
</gene>
<dbReference type="PANTHER" id="PTHR33116">
    <property type="entry name" value="REVERSE TRANSCRIPTASE ZINC-BINDING DOMAIN-CONTAINING PROTEIN-RELATED-RELATED"/>
    <property type="match status" value="1"/>
</dbReference>
<dbReference type="InterPro" id="IPR012337">
    <property type="entry name" value="RNaseH-like_sf"/>
</dbReference>